<feature type="active site" evidence="6">
    <location>
        <position position="153"/>
    </location>
</feature>
<dbReference type="AlphaFoldDB" id="A0A444W8T9"/>
<dbReference type="CDD" id="cd06530">
    <property type="entry name" value="S26_SPase_I"/>
    <property type="match status" value="2"/>
</dbReference>
<evidence type="ECO:0000256" key="1">
    <source>
        <dbReference type="ARBA" id="ARBA00000677"/>
    </source>
</evidence>
<proteinExistence type="inferred from homology"/>
<evidence type="ECO:0000256" key="4">
    <source>
        <dbReference type="ARBA" id="ARBA00019232"/>
    </source>
</evidence>
<dbReference type="PANTHER" id="PTHR43390">
    <property type="entry name" value="SIGNAL PEPTIDASE I"/>
    <property type="match status" value="1"/>
</dbReference>
<comment type="subcellular location">
    <subcellularLocation>
        <location evidence="7">Membrane</location>
        <topology evidence="7">Single-pass type II membrane protein</topology>
    </subcellularLocation>
</comment>
<protein>
    <recommendedName>
        <fullName evidence="4 7">Signal peptidase I</fullName>
        <ecNumber evidence="3 7">3.4.21.89</ecNumber>
    </recommendedName>
</protein>
<feature type="transmembrane region" description="Helical" evidence="7">
    <location>
        <begin position="53"/>
        <end position="76"/>
    </location>
</feature>
<dbReference type="InterPro" id="IPR019758">
    <property type="entry name" value="Pept_S26A_signal_pept_1_CS"/>
</dbReference>
<comment type="caution">
    <text evidence="9">The sequence shown here is derived from an EMBL/GenBank/DDBJ whole genome shotgun (WGS) entry which is preliminary data.</text>
</comment>
<dbReference type="InterPro" id="IPR036286">
    <property type="entry name" value="LexA/Signal_pep-like_sf"/>
</dbReference>
<dbReference type="GO" id="GO:0009003">
    <property type="term" value="F:signal peptidase activity"/>
    <property type="evidence" value="ECO:0007669"/>
    <property type="project" value="UniProtKB-EC"/>
</dbReference>
<dbReference type="PRINTS" id="PR00727">
    <property type="entry name" value="LEADERPTASE"/>
</dbReference>
<accession>A0A444W8T9</accession>
<dbReference type="RefSeq" id="WP_129751662.1">
    <property type="nucleotide sequence ID" value="NZ_JUIW01000008.1"/>
</dbReference>
<evidence type="ECO:0000256" key="7">
    <source>
        <dbReference type="RuleBase" id="RU362042"/>
    </source>
</evidence>
<comment type="similarity">
    <text evidence="2 7">Belongs to the peptidase S26 family.</text>
</comment>
<evidence type="ECO:0000313" key="9">
    <source>
        <dbReference type="EMBL" id="RYJ42162.1"/>
    </source>
</evidence>
<dbReference type="PROSITE" id="PS00761">
    <property type="entry name" value="SPASE_I_3"/>
    <property type="match status" value="1"/>
</dbReference>
<keyword evidence="7" id="KW-0645">Protease</keyword>
<dbReference type="SUPFAM" id="SSF51306">
    <property type="entry name" value="LexA/Signal peptidase"/>
    <property type="match status" value="2"/>
</dbReference>
<dbReference type="Pfam" id="PF10502">
    <property type="entry name" value="Peptidase_S26"/>
    <property type="match status" value="2"/>
</dbReference>
<comment type="caution">
    <text evidence="7">Lacks conserved residue(s) required for the propagation of feature annotation.</text>
</comment>
<evidence type="ECO:0000313" key="10">
    <source>
        <dbReference type="Proteomes" id="UP000289775"/>
    </source>
</evidence>
<dbReference type="Proteomes" id="UP000289775">
    <property type="component" value="Unassembled WGS sequence"/>
</dbReference>
<dbReference type="NCBIfam" id="TIGR02227">
    <property type="entry name" value="sigpep_I_bact"/>
    <property type="match status" value="2"/>
</dbReference>
<dbReference type="InterPro" id="IPR019533">
    <property type="entry name" value="Peptidase_S26"/>
</dbReference>
<feature type="transmembrane region" description="Helical" evidence="7">
    <location>
        <begin position="540"/>
        <end position="557"/>
    </location>
</feature>
<dbReference type="PANTHER" id="PTHR43390:SF1">
    <property type="entry name" value="CHLOROPLAST PROCESSING PEPTIDASE"/>
    <property type="match status" value="1"/>
</dbReference>
<dbReference type="InterPro" id="IPR043739">
    <property type="entry name" value="DUF5684"/>
</dbReference>
<dbReference type="InterPro" id="IPR000223">
    <property type="entry name" value="Pept_S26A_signal_pept_1"/>
</dbReference>
<feature type="domain" description="Peptidase S26" evidence="8">
    <location>
        <begin position="426"/>
        <end position="507"/>
    </location>
</feature>
<dbReference type="OrthoDB" id="9802919at2"/>
<feature type="transmembrane region" description="Helical" evidence="7">
    <location>
        <begin position="126"/>
        <end position="144"/>
    </location>
</feature>
<evidence type="ECO:0000259" key="8">
    <source>
        <dbReference type="Pfam" id="PF10502"/>
    </source>
</evidence>
<dbReference type="GO" id="GO:0004252">
    <property type="term" value="F:serine-type endopeptidase activity"/>
    <property type="evidence" value="ECO:0007669"/>
    <property type="project" value="InterPro"/>
</dbReference>
<evidence type="ECO:0000256" key="2">
    <source>
        <dbReference type="ARBA" id="ARBA00009370"/>
    </source>
</evidence>
<keyword evidence="7" id="KW-1133">Transmembrane helix</keyword>
<organism evidence="9 10">
    <name type="scientific">Flavobacterium beibuense</name>
    <dbReference type="NCBI Taxonomy" id="657326"/>
    <lineage>
        <taxon>Bacteria</taxon>
        <taxon>Pseudomonadati</taxon>
        <taxon>Bacteroidota</taxon>
        <taxon>Flavobacteriia</taxon>
        <taxon>Flavobacteriales</taxon>
        <taxon>Flavobacteriaceae</taxon>
        <taxon>Flavobacterium</taxon>
    </lineage>
</organism>
<keyword evidence="10" id="KW-1185">Reference proteome</keyword>
<keyword evidence="5 7" id="KW-0378">Hydrolase</keyword>
<feature type="domain" description="Peptidase S26" evidence="8">
    <location>
        <begin position="125"/>
        <end position="277"/>
    </location>
</feature>
<dbReference type="GO" id="GO:0016020">
    <property type="term" value="C:membrane"/>
    <property type="evidence" value="ECO:0007669"/>
    <property type="project" value="UniProtKB-SubCell"/>
</dbReference>
<evidence type="ECO:0000256" key="5">
    <source>
        <dbReference type="ARBA" id="ARBA00022801"/>
    </source>
</evidence>
<dbReference type="GO" id="GO:0006465">
    <property type="term" value="P:signal peptide processing"/>
    <property type="evidence" value="ECO:0007669"/>
    <property type="project" value="InterPro"/>
</dbReference>
<dbReference type="Gene3D" id="2.10.109.10">
    <property type="entry name" value="Umud Fragment, subunit A"/>
    <property type="match status" value="2"/>
</dbReference>
<feature type="transmembrane region" description="Helical" evidence="7">
    <location>
        <begin position="88"/>
        <end position="105"/>
    </location>
</feature>
<keyword evidence="7" id="KW-0472">Membrane</keyword>
<keyword evidence="7" id="KW-0812">Transmembrane</keyword>
<sequence length="566" mass="65479">MTLLQWFIFFLAVQVVHYLGTWKLYQKAGRKSWEAAVPVYNAVILMKIIRKPVWWTILLFIPVVNLIMFPVVWVLTLKSFGKKSTLDTILGIVTLGLYIYYINYVEDVKYITQEEYEAEKKKESTISSLLFAVVVATIVHTYVMQPFTIPTASLEKTLLIGDFLFVSKFHYGARTPMTAVAAPMVHDTIPVINTKSYSKWPQLPSFRLPGFEKPEKNDIVVFNWPTDTVKYFGDTVTVGLRKPIDKKSNYVKRCVGAPGDTFSLVNGDVHINGEKLILSDRAKLQHKYTLAINGELSQNFVNKYGITDFSRYYKIKKSLWDNPELHKLIKQEKVKAYLTEFSRDSTEVEVFGFISFDDMNKLGMKPLINKIHANLTYEKADIIRKDPIVTELKQYTALPTANIFPHTKPTWSEDNMGPIYIPEAGKTVEINSETLPIYEMAIREYEGNDLKVTGNEIRINGEIATSYTFKQNYYWMMGDNRHNSLDSRFWGFVPEDHIVGKPVFIWMSLDQNESWKNIGKKVRWDRMFTTVGGDGEPVSYFKYFLILLAGWFVFDYFRKKKKKANS</sequence>
<comment type="catalytic activity">
    <reaction evidence="1 7">
        <text>Cleavage of hydrophobic, N-terminal signal or leader sequences from secreted and periplasmic proteins.</text>
        <dbReference type="EC" id="3.4.21.89"/>
    </reaction>
</comment>
<evidence type="ECO:0000256" key="6">
    <source>
        <dbReference type="PIRSR" id="PIRSR600223-1"/>
    </source>
</evidence>
<reference evidence="9 10" key="1">
    <citation type="submission" date="2014-12" db="EMBL/GenBank/DDBJ databases">
        <title>Genome sequence of Flavobacterium beibuense RSKm HC5.</title>
        <authorList>
            <person name="Kim J.F."/>
            <person name="Song J.Y."/>
            <person name="Kwak M.-J."/>
            <person name="Lee S.-W."/>
        </authorList>
    </citation>
    <scope>NUCLEOTIDE SEQUENCE [LARGE SCALE GENOMIC DNA]</scope>
    <source>
        <strain evidence="9 10">RSKm HC5</strain>
    </source>
</reference>
<evidence type="ECO:0000256" key="3">
    <source>
        <dbReference type="ARBA" id="ARBA00013208"/>
    </source>
</evidence>
<feature type="transmembrane region" description="Helical" evidence="7">
    <location>
        <begin position="6"/>
        <end position="25"/>
    </location>
</feature>
<name>A0A444W8T9_9FLAO</name>
<feature type="active site" evidence="6">
    <location>
        <position position="252"/>
    </location>
</feature>
<dbReference type="EMBL" id="JUIW01000008">
    <property type="protein sequence ID" value="RYJ42162.1"/>
    <property type="molecule type" value="Genomic_DNA"/>
</dbReference>
<dbReference type="Pfam" id="PF18936">
    <property type="entry name" value="DUF5684"/>
    <property type="match status" value="1"/>
</dbReference>
<gene>
    <name evidence="9" type="ORF">NU09_2566</name>
</gene>
<dbReference type="EC" id="3.4.21.89" evidence="3 7"/>